<name>A0A1D1ZIK3_9ARAE</name>
<feature type="transmembrane region" description="Helical" evidence="13">
    <location>
        <begin position="72"/>
        <end position="92"/>
    </location>
</feature>
<keyword evidence="7 11" id="KW-0547">Nucleotide-binding</keyword>
<dbReference type="GO" id="GO:0052381">
    <property type="term" value="F:tRNA dimethylallyltransferase activity"/>
    <property type="evidence" value="ECO:0007669"/>
    <property type="project" value="UniProtKB-EC"/>
</dbReference>
<keyword evidence="5" id="KW-0819">tRNA processing</keyword>
<evidence type="ECO:0000313" key="14">
    <source>
        <dbReference type="EMBL" id="JAT66800.1"/>
    </source>
</evidence>
<evidence type="ECO:0000256" key="8">
    <source>
        <dbReference type="ARBA" id="ARBA00022840"/>
    </source>
</evidence>
<evidence type="ECO:0000256" key="3">
    <source>
        <dbReference type="ARBA" id="ARBA00012665"/>
    </source>
</evidence>
<organism evidence="14">
    <name type="scientific">Anthurium amnicola</name>
    <dbReference type="NCBI Taxonomy" id="1678845"/>
    <lineage>
        <taxon>Eukaryota</taxon>
        <taxon>Viridiplantae</taxon>
        <taxon>Streptophyta</taxon>
        <taxon>Embryophyta</taxon>
        <taxon>Tracheophyta</taxon>
        <taxon>Spermatophyta</taxon>
        <taxon>Magnoliopsida</taxon>
        <taxon>Liliopsida</taxon>
        <taxon>Araceae</taxon>
        <taxon>Pothoideae</taxon>
        <taxon>Potheae</taxon>
        <taxon>Anthurium</taxon>
    </lineage>
</organism>
<feature type="compositionally biased region" description="Low complexity" evidence="12">
    <location>
        <begin position="29"/>
        <end position="44"/>
    </location>
</feature>
<dbReference type="EC" id="2.5.1.75" evidence="3"/>
<evidence type="ECO:0000256" key="13">
    <source>
        <dbReference type="SAM" id="Phobius"/>
    </source>
</evidence>
<keyword evidence="13" id="KW-0472">Membrane</keyword>
<sequence length="538" mass="60594">KKKNKKKTLQPGIFTWSSDSARVEKRRPPVSASLPSPTSSSQAPRRQSSLQAPSPISPFYHRRSTASLPSSLRASSFFALVLMSGAVGLRAWSFRFASSTGTEPFLSTLSRRRPMLSLTYKRRAVAFSSTFERKRNRVVVISGPTGAGKSRVALELAKMVGGEIISADSVQVYCGLDVGSAKPSVSEREEVPHHLIDILHPSEEYSVGQFFEDARKATDEILKRERVPIVVGGTGLYLRWYIYGKPDVPVATKQISGEVHSELMHLERTGQWDAAVKLVSEAGDPRARSLASNDWYRLRRSLEIIKSTGSPPSAFTVPYDSFKKDLNSKLSNQMTNGIGTTHDLDVNVLQCLDYDFICFFLSSPRVDLYRLIDFRCEEMLMGSPGILSEASWLLDRGLLPNTSSATRAIGYRQAMEYLLHCRQIGGQCSPGDFFAFLSEFQKASRNFAKRQITWFRNEHIYKWLDASNPLEEVINFIYDSCNDLSGNLTVPKSLRMKKDVSSHQESYELKSYHPQNRIFVSGEDCFHILEWIQKSQLR</sequence>
<dbReference type="HAMAP" id="MF_00185">
    <property type="entry name" value="IPP_trans"/>
    <property type="match status" value="1"/>
</dbReference>
<comment type="similarity">
    <text evidence="2 11">Belongs to the IPP transferase family.</text>
</comment>
<dbReference type="GO" id="GO:0009691">
    <property type="term" value="P:cytokinin biosynthetic process"/>
    <property type="evidence" value="ECO:0007669"/>
    <property type="project" value="UniProtKB-KW"/>
</dbReference>
<dbReference type="GO" id="GO:0006400">
    <property type="term" value="P:tRNA modification"/>
    <property type="evidence" value="ECO:0007669"/>
    <property type="project" value="TreeGrafter"/>
</dbReference>
<evidence type="ECO:0000256" key="5">
    <source>
        <dbReference type="ARBA" id="ARBA00022694"/>
    </source>
</evidence>
<dbReference type="EMBL" id="GDJX01001136">
    <property type="protein sequence ID" value="JAT66800.1"/>
    <property type="molecule type" value="Transcribed_RNA"/>
</dbReference>
<reference evidence="14" key="1">
    <citation type="submission" date="2015-07" db="EMBL/GenBank/DDBJ databases">
        <title>Transcriptome Assembly of Anthurium amnicola.</title>
        <authorList>
            <person name="Suzuki J."/>
        </authorList>
    </citation>
    <scope>NUCLEOTIDE SEQUENCE</scope>
</reference>
<dbReference type="PANTHER" id="PTHR11088">
    <property type="entry name" value="TRNA DIMETHYLALLYLTRANSFERASE"/>
    <property type="match status" value="1"/>
</dbReference>
<dbReference type="GO" id="GO:0005524">
    <property type="term" value="F:ATP binding"/>
    <property type="evidence" value="ECO:0007669"/>
    <property type="project" value="UniProtKB-KW"/>
</dbReference>
<proteinExistence type="inferred from homology"/>
<keyword evidence="13" id="KW-0812">Transmembrane</keyword>
<evidence type="ECO:0000256" key="9">
    <source>
        <dbReference type="ARBA" id="ARBA00022842"/>
    </source>
</evidence>
<gene>
    <name evidence="14" type="primary">IPT9_3</name>
    <name evidence="14" type="ORF">g.111220</name>
</gene>
<dbReference type="InterPro" id="IPR039657">
    <property type="entry name" value="Dimethylallyltransferase"/>
</dbReference>
<evidence type="ECO:0000256" key="2">
    <source>
        <dbReference type="ARBA" id="ARBA00005842"/>
    </source>
</evidence>
<dbReference type="Gene3D" id="1.10.20.140">
    <property type="match status" value="1"/>
</dbReference>
<protein>
    <recommendedName>
        <fullName evidence="3">tRNA dimethylallyltransferase</fullName>
        <ecNumber evidence="3">2.5.1.75</ecNumber>
    </recommendedName>
</protein>
<dbReference type="InterPro" id="IPR018022">
    <property type="entry name" value="IPT"/>
</dbReference>
<feature type="compositionally biased region" description="Polar residues" evidence="12">
    <location>
        <begin position="45"/>
        <end position="54"/>
    </location>
</feature>
<dbReference type="AlphaFoldDB" id="A0A1D1ZIK3"/>
<dbReference type="InterPro" id="IPR027417">
    <property type="entry name" value="P-loop_NTPase"/>
</dbReference>
<keyword evidence="6" id="KW-0203">Cytokinin biosynthesis</keyword>
<accession>A0A1D1ZIK3</accession>
<keyword evidence="4 11" id="KW-0808">Transferase</keyword>
<dbReference type="FunFam" id="1.10.20.140:FF:000007">
    <property type="entry name" value="tRNA dimethylallyltransferase 9"/>
    <property type="match status" value="1"/>
</dbReference>
<dbReference type="PANTHER" id="PTHR11088:SF60">
    <property type="entry name" value="TRNA DIMETHYLALLYLTRANSFERASE"/>
    <property type="match status" value="1"/>
</dbReference>
<evidence type="ECO:0000256" key="11">
    <source>
        <dbReference type="RuleBase" id="RU003785"/>
    </source>
</evidence>
<dbReference type="Gene3D" id="3.40.50.300">
    <property type="entry name" value="P-loop containing nucleotide triphosphate hydrolases"/>
    <property type="match status" value="1"/>
</dbReference>
<feature type="region of interest" description="Disordered" evidence="12">
    <location>
        <begin position="1"/>
        <end position="58"/>
    </location>
</feature>
<evidence type="ECO:0000256" key="12">
    <source>
        <dbReference type="SAM" id="MobiDB-lite"/>
    </source>
</evidence>
<evidence type="ECO:0000256" key="7">
    <source>
        <dbReference type="ARBA" id="ARBA00022741"/>
    </source>
</evidence>
<keyword evidence="13" id="KW-1133">Transmembrane helix</keyword>
<comment type="cofactor">
    <cofactor evidence="1">
        <name>Mg(2+)</name>
        <dbReference type="ChEBI" id="CHEBI:18420"/>
    </cofactor>
</comment>
<evidence type="ECO:0000256" key="1">
    <source>
        <dbReference type="ARBA" id="ARBA00001946"/>
    </source>
</evidence>
<evidence type="ECO:0000256" key="4">
    <source>
        <dbReference type="ARBA" id="ARBA00022679"/>
    </source>
</evidence>
<comment type="catalytic activity">
    <reaction evidence="10">
        <text>adenosine(37) in tRNA + dimethylallyl diphosphate = N(6)-dimethylallyladenosine(37) in tRNA + diphosphate</text>
        <dbReference type="Rhea" id="RHEA:26482"/>
        <dbReference type="Rhea" id="RHEA-COMP:10162"/>
        <dbReference type="Rhea" id="RHEA-COMP:10375"/>
        <dbReference type="ChEBI" id="CHEBI:33019"/>
        <dbReference type="ChEBI" id="CHEBI:57623"/>
        <dbReference type="ChEBI" id="CHEBI:74411"/>
        <dbReference type="ChEBI" id="CHEBI:74415"/>
        <dbReference type="EC" id="2.5.1.75"/>
    </reaction>
</comment>
<evidence type="ECO:0000256" key="6">
    <source>
        <dbReference type="ARBA" id="ARBA00022712"/>
    </source>
</evidence>
<keyword evidence="9" id="KW-0460">Magnesium</keyword>
<dbReference type="NCBIfam" id="TIGR00174">
    <property type="entry name" value="miaA"/>
    <property type="match status" value="1"/>
</dbReference>
<dbReference type="Pfam" id="PF01715">
    <property type="entry name" value="IPPT"/>
    <property type="match status" value="1"/>
</dbReference>
<keyword evidence="8 11" id="KW-0067">ATP-binding</keyword>
<evidence type="ECO:0000256" key="10">
    <source>
        <dbReference type="ARBA" id="ARBA00049563"/>
    </source>
</evidence>
<feature type="non-terminal residue" evidence="14">
    <location>
        <position position="1"/>
    </location>
</feature>
<dbReference type="SUPFAM" id="SSF52540">
    <property type="entry name" value="P-loop containing nucleoside triphosphate hydrolases"/>
    <property type="match status" value="1"/>
</dbReference>